<sequence length="164" mass="16698">MPPPSSWSTKRPKGSLQPRRRSVNTHISFRTTVASSPKPANASPRGAHFSEEPWHRPLPRLAPPPPSPPPPSRGLAGGGDSRRPLPAAALREVAVSPGPAGLMIRLSLPGRPGRGEGAGAGESGRAGVGTGTGEGTRAAATEAEAAAAALRARCSLPSPPARWG</sequence>
<evidence type="ECO:0000313" key="3">
    <source>
        <dbReference type="RefSeq" id="XP_021109540.1"/>
    </source>
</evidence>
<protein>
    <submittedName>
        <fullName evidence="3">Uncharacterized protein LOC110347986</fullName>
    </submittedName>
</protein>
<proteinExistence type="predicted"/>
<dbReference type="AlphaFoldDB" id="A0AAX6SNU8"/>
<feature type="region of interest" description="Disordered" evidence="1">
    <location>
        <begin position="104"/>
        <end position="143"/>
    </location>
</feature>
<name>A0AAX6SNU8_HETGA</name>
<evidence type="ECO:0000313" key="2">
    <source>
        <dbReference type="Proteomes" id="UP000694906"/>
    </source>
</evidence>
<feature type="compositionally biased region" description="Basic residues" evidence="1">
    <location>
        <begin position="10"/>
        <end position="23"/>
    </location>
</feature>
<evidence type="ECO:0000256" key="1">
    <source>
        <dbReference type="SAM" id="MobiDB-lite"/>
    </source>
</evidence>
<feature type="compositionally biased region" description="Pro residues" evidence="1">
    <location>
        <begin position="60"/>
        <end position="72"/>
    </location>
</feature>
<dbReference type="Proteomes" id="UP000694906">
    <property type="component" value="Unplaced"/>
</dbReference>
<organism evidence="2 3">
    <name type="scientific">Heterocephalus glaber</name>
    <name type="common">Naked mole rat</name>
    <dbReference type="NCBI Taxonomy" id="10181"/>
    <lineage>
        <taxon>Eukaryota</taxon>
        <taxon>Metazoa</taxon>
        <taxon>Chordata</taxon>
        <taxon>Craniata</taxon>
        <taxon>Vertebrata</taxon>
        <taxon>Euteleostomi</taxon>
        <taxon>Mammalia</taxon>
        <taxon>Eutheria</taxon>
        <taxon>Euarchontoglires</taxon>
        <taxon>Glires</taxon>
        <taxon>Rodentia</taxon>
        <taxon>Hystricomorpha</taxon>
        <taxon>Bathyergidae</taxon>
        <taxon>Heterocephalus</taxon>
    </lineage>
</organism>
<feature type="compositionally biased region" description="Polar residues" evidence="1">
    <location>
        <begin position="24"/>
        <end position="35"/>
    </location>
</feature>
<dbReference type="RefSeq" id="XP_021109540.1">
    <property type="nucleotide sequence ID" value="XM_021253881.1"/>
</dbReference>
<feature type="region of interest" description="Disordered" evidence="1">
    <location>
        <begin position="1"/>
        <end position="89"/>
    </location>
</feature>
<keyword evidence="2" id="KW-1185">Reference proteome</keyword>
<accession>A0AAX6SNU8</accession>
<gene>
    <name evidence="3" type="primary">LOC110347986</name>
</gene>
<feature type="compositionally biased region" description="Gly residues" evidence="1">
    <location>
        <begin position="115"/>
        <end position="134"/>
    </location>
</feature>
<reference evidence="3" key="1">
    <citation type="submission" date="2025-08" db="UniProtKB">
        <authorList>
            <consortium name="RefSeq"/>
        </authorList>
    </citation>
    <scope>IDENTIFICATION</scope>
</reference>
<dbReference type="GeneID" id="110347986"/>